<dbReference type="GeneID" id="25257236"/>
<keyword evidence="6" id="KW-0067">ATP-binding</keyword>
<name>U6L790_EIMTE</name>
<keyword evidence="5 10" id="KW-0418">Kinase</keyword>
<dbReference type="RefSeq" id="XP_013235168.1">
    <property type="nucleotide sequence ID" value="XM_013379714.1"/>
</dbReference>
<evidence type="ECO:0000256" key="2">
    <source>
        <dbReference type="ARBA" id="ARBA00022527"/>
    </source>
</evidence>
<comment type="catalytic activity">
    <reaction evidence="8">
        <text>L-seryl-[protein] + ATP = O-phospho-L-seryl-[protein] + ADP + H(+)</text>
        <dbReference type="Rhea" id="RHEA:17989"/>
        <dbReference type="Rhea" id="RHEA-COMP:9863"/>
        <dbReference type="Rhea" id="RHEA-COMP:11604"/>
        <dbReference type="ChEBI" id="CHEBI:15378"/>
        <dbReference type="ChEBI" id="CHEBI:29999"/>
        <dbReference type="ChEBI" id="CHEBI:30616"/>
        <dbReference type="ChEBI" id="CHEBI:83421"/>
        <dbReference type="ChEBI" id="CHEBI:456216"/>
        <dbReference type="EC" id="2.7.11.1"/>
    </reaction>
</comment>
<keyword evidence="2" id="KW-0723">Serine/threonine-protein kinase</keyword>
<dbReference type="GO" id="GO:0005829">
    <property type="term" value="C:cytosol"/>
    <property type="evidence" value="ECO:0007669"/>
    <property type="project" value="TreeGrafter"/>
</dbReference>
<gene>
    <name evidence="10" type="ORF">ETH_00040980</name>
</gene>
<dbReference type="VEuPathDB" id="ToxoDB:ETH_00040980"/>
<dbReference type="Pfam" id="PF00069">
    <property type="entry name" value="Pkinase"/>
    <property type="match status" value="1"/>
</dbReference>
<evidence type="ECO:0000256" key="4">
    <source>
        <dbReference type="ARBA" id="ARBA00022741"/>
    </source>
</evidence>
<dbReference type="PROSITE" id="PS50011">
    <property type="entry name" value="PROTEIN_KINASE_DOM"/>
    <property type="match status" value="1"/>
</dbReference>
<dbReference type="GO" id="GO:0005956">
    <property type="term" value="C:protein kinase CK2 complex"/>
    <property type="evidence" value="ECO:0007669"/>
    <property type="project" value="TreeGrafter"/>
</dbReference>
<evidence type="ECO:0000256" key="8">
    <source>
        <dbReference type="ARBA" id="ARBA00048679"/>
    </source>
</evidence>
<feature type="non-terminal residue" evidence="10">
    <location>
        <position position="1"/>
    </location>
</feature>
<dbReference type="GO" id="GO:0005634">
    <property type="term" value="C:nucleus"/>
    <property type="evidence" value="ECO:0007669"/>
    <property type="project" value="TreeGrafter"/>
</dbReference>
<dbReference type="Gene3D" id="1.10.510.10">
    <property type="entry name" value="Transferase(Phosphotransferase) domain 1"/>
    <property type="match status" value="1"/>
</dbReference>
<keyword evidence="3" id="KW-0808">Transferase</keyword>
<dbReference type="SUPFAM" id="SSF56112">
    <property type="entry name" value="Protein kinase-like (PK-like)"/>
    <property type="match status" value="1"/>
</dbReference>
<dbReference type="AlphaFoldDB" id="U6L790"/>
<evidence type="ECO:0000256" key="1">
    <source>
        <dbReference type="ARBA" id="ARBA00012513"/>
    </source>
</evidence>
<dbReference type="EC" id="2.7.11.1" evidence="1"/>
<proteinExistence type="predicted"/>
<organism evidence="10 11">
    <name type="scientific">Eimeria tenella</name>
    <name type="common">Coccidian parasite</name>
    <dbReference type="NCBI Taxonomy" id="5802"/>
    <lineage>
        <taxon>Eukaryota</taxon>
        <taxon>Sar</taxon>
        <taxon>Alveolata</taxon>
        <taxon>Apicomplexa</taxon>
        <taxon>Conoidasida</taxon>
        <taxon>Coccidia</taxon>
        <taxon>Eucoccidiorida</taxon>
        <taxon>Eimeriorina</taxon>
        <taxon>Eimeriidae</taxon>
        <taxon>Eimeria</taxon>
    </lineage>
</organism>
<feature type="non-terminal residue" evidence="10">
    <location>
        <position position="128"/>
    </location>
</feature>
<evidence type="ECO:0000256" key="5">
    <source>
        <dbReference type="ARBA" id="ARBA00022777"/>
    </source>
</evidence>
<dbReference type="GO" id="GO:0051726">
    <property type="term" value="P:regulation of cell cycle"/>
    <property type="evidence" value="ECO:0007669"/>
    <property type="project" value="TreeGrafter"/>
</dbReference>
<feature type="domain" description="Protein kinase" evidence="9">
    <location>
        <begin position="1"/>
        <end position="128"/>
    </location>
</feature>
<comment type="catalytic activity">
    <reaction evidence="7">
        <text>L-threonyl-[protein] + ATP = O-phospho-L-threonyl-[protein] + ADP + H(+)</text>
        <dbReference type="Rhea" id="RHEA:46608"/>
        <dbReference type="Rhea" id="RHEA-COMP:11060"/>
        <dbReference type="Rhea" id="RHEA-COMP:11605"/>
        <dbReference type="ChEBI" id="CHEBI:15378"/>
        <dbReference type="ChEBI" id="CHEBI:30013"/>
        <dbReference type="ChEBI" id="CHEBI:30616"/>
        <dbReference type="ChEBI" id="CHEBI:61977"/>
        <dbReference type="ChEBI" id="CHEBI:456216"/>
        <dbReference type="EC" id="2.7.11.1"/>
    </reaction>
</comment>
<dbReference type="OMA" id="RCYLYEM"/>
<keyword evidence="4" id="KW-0547">Nucleotide-binding</keyword>
<sequence>RCVIKVLKPVKKKKIRREIKILQNLFGGPNIIKLLDVVKDPLSRTPALIFEYVNNVDFKTLYPTLQDYEIRYYIYQILRALDYCHSQGIMHRDVKPHNVMIDHEKRELRLIDWGLAEFYHPGHEYNVR</sequence>
<dbReference type="VEuPathDB" id="ToxoDB:ETH2_1117500"/>
<reference evidence="10" key="1">
    <citation type="submission" date="2013-10" db="EMBL/GenBank/DDBJ databases">
        <title>Genomic analysis of the causative agents of coccidiosis in chickens.</title>
        <authorList>
            <person name="Reid A.J."/>
            <person name="Blake D."/>
            <person name="Billington K."/>
            <person name="Browne H."/>
            <person name="Dunn M."/>
            <person name="Hung S."/>
            <person name="Kawahara F."/>
            <person name="Miranda-Saavedra D."/>
            <person name="Mourier T."/>
            <person name="Nagra H."/>
            <person name="Otto T.D."/>
            <person name="Rawlings N."/>
            <person name="Sanchez A."/>
            <person name="Sanders M."/>
            <person name="Subramaniam C."/>
            <person name="Tay Y."/>
            <person name="Dear P."/>
            <person name="Doerig C."/>
            <person name="Gruber A."/>
            <person name="Parkinson J."/>
            <person name="Shirley M."/>
            <person name="Wan K.L."/>
            <person name="Berriman M."/>
            <person name="Tomley F."/>
            <person name="Pain A."/>
        </authorList>
    </citation>
    <scope>NUCLEOTIDE SEQUENCE [LARGE SCALE GENOMIC DNA]</scope>
    <source>
        <strain evidence="10">Houghton</strain>
    </source>
</reference>
<dbReference type="InterPro" id="IPR011009">
    <property type="entry name" value="Kinase-like_dom_sf"/>
</dbReference>
<evidence type="ECO:0000256" key="3">
    <source>
        <dbReference type="ARBA" id="ARBA00022679"/>
    </source>
</evidence>
<evidence type="ECO:0000313" key="11">
    <source>
        <dbReference type="Proteomes" id="UP000030747"/>
    </source>
</evidence>
<dbReference type="Proteomes" id="UP000030747">
    <property type="component" value="Unassembled WGS sequence"/>
</dbReference>
<dbReference type="InterPro" id="IPR008271">
    <property type="entry name" value="Ser/Thr_kinase_AS"/>
</dbReference>
<reference evidence="10" key="2">
    <citation type="submission" date="2013-10" db="EMBL/GenBank/DDBJ databases">
        <authorList>
            <person name="Aslett M."/>
        </authorList>
    </citation>
    <scope>NUCLEOTIDE SEQUENCE [LARGE SCALE GENOMIC DNA]</scope>
    <source>
        <strain evidence="10">Houghton</strain>
    </source>
</reference>
<dbReference type="Gene3D" id="3.30.200.20">
    <property type="entry name" value="Phosphorylase Kinase, domain 1"/>
    <property type="match status" value="1"/>
</dbReference>
<accession>U6L790</accession>
<keyword evidence="11" id="KW-1185">Reference proteome</keyword>
<dbReference type="InterPro" id="IPR045216">
    <property type="entry name" value="CK2_alpha"/>
</dbReference>
<dbReference type="SMART" id="SM00220">
    <property type="entry name" value="S_TKc"/>
    <property type="match status" value="1"/>
</dbReference>
<dbReference type="InterPro" id="IPR000719">
    <property type="entry name" value="Prot_kinase_dom"/>
</dbReference>
<evidence type="ECO:0000313" key="10">
    <source>
        <dbReference type="EMBL" id="CDJ44419.1"/>
    </source>
</evidence>
<dbReference type="PANTHER" id="PTHR24054:SF0">
    <property type="entry name" value="CASEIN KINASE II SUBUNIT ALPHA"/>
    <property type="match status" value="1"/>
</dbReference>
<dbReference type="EMBL" id="HG677060">
    <property type="protein sequence ID" value="CDJ44419.1"/>
    <property type="molecule type" value="Genomic_DNA"/>
</dbReference>
<evidence type="ECO:0000256" key="6">
    <source>
        <dbReference type="ARBA" id="ARBA00022840"/>
    </source>
</evidence>
<evidence type="ECO:0000259" key="9">
    <source>
        <dbReference type="PROSITE" id="PS50011"/>
    </source>
</evidence>
<dbReference type="PROSITE" id="PS00108">
    <property type="entry name" value="PROTEIN_KINASE_ST"/>
    <property type="match status" value="1"/>
</dbReference>
<protein>
    <recommendedName>
        <fullName evidence="1">non-specific serine/threonine protein kinase</fullName>
        <ecNumber evidence="1">2.7.11.1</ecNumber>
    </recommendedName>
</protein>
<dbReference type="FunFam" id="3.30.200.20:FF:000088">
    <property type="entry name" value="Casein kinase II subunit alpha"/>
    <property type="match status" value="1"/>
</dbReference>
<dbReference type="PANTHER" id="PTHR24054">
    <property type="entry name" value="CASEIN KINASE II SUBUNIT ALPHA"/>
    <property type="match status" value="1"/>
</dbReference>
<dbReference type="OrthoDB" id="10254671at2759"/>
<dbReference type="GO" id="GO:0005524">
    <property type="term" value="F:ATP binding"/>
    <property type="evidence" value="ECO:0007669"/>
    <property type="project" value="UniProtKB-KW"/>
</dbReference>
<dbReference type="GO" id="GO:0004674">
    <property type="term" value="F:protein serine/threonine kinase activity"/>
    <property type="evidence" value="ECO:0007669"/>
    <property type="project" value="UniProtKB-KW"/>
</dbReference>
<evidence type="ECO:0000256" key="7">
    <source>
        <dbReference type="ARBA" id="ARBA00047899"/>
    </source>
</evidence>